<keyword evidence="3" id="KW-1185">Reference proteome</keyword>
<evidence type="ECO:0000313" key="2">
    <source>
        <dbReference type="EMBL" id="GAD58715.1"/>
    </source>
</evidence>
<dbReference type="Proteomes" id="UP000016569">
    <property type="component" value="Unassembled WGS sequence"/>
</dbReference>
<accession>A0A8E0KK29</accession>
<feature type="region of interest" description="Disordered" evidence="1">
    <location>
        <begin position="1"/>
        <end position="62"/>
    </location>
</feature>
<evidence type="ECO:0000256" key="1">
    <source>
        <dbReference type="SAM" id="MobiDB-lite"/>
    </source>
</evidence>
<dbReference type="OrthoDB" id="7998218at2"/>
<reference evidence="3" key="1">
    <citation type="journal article" date="2013" name="Genome Announc.">
        <title>Draft Genome Sequence of the Dimorphic Prosthecate Bacterium Brevundimonas abyssalis TAR-001T.</title>
        <authorList>
            <person name="Tsubouchi T."/>
            <person name="Nishi S."/>
            <person name="Usui K."/>
            <person name="Shimane Y."/>
            <person name="Takaki Y."/>
            <person name="Maruyama T."/>
            <person name="Hatada Y."/>
        </authorList>
    </citation>
    <scope>NUCLEOTIDE SEQUENCE [LARGE SCALE GENOMIC DNA]</scope>
    <source>
        <strain evidence="3">TAR-001</strain>
    </source>
</reference>
<dbReference type="EMBL" id="BATC01000011">
    <property type="protein sequence ID" value="GAD58715.1"/>
    <property type="molecule type" value="Genomic_DNA"/>
</dbReference>
<gene>
    <name evidence="2" type="ORF">MBEBAB_0965</name>
</gene>
<protein>
    <submittedName>
        <fullName evidence="2">Uncharacterized protein</fullName>
    </submittedName>
</protein>
<organism evidence="2 3">
    <name type="scientific">Brevundimonas abyssalis TAR-001</name>
    <dbReference type="NCBI Taxonomy" id="1391729"/>
    <lineage>
        <taxon>Bacteria</taxon>
        <taxon>Pseudomonadati</taxon>
        <taxon>Pseudomonadota</taxon>
        <taxon>Alphaproteobacteria</taxon>
        <taxon>Caulobacterales</taxon>
        <taxon>Caulobacteraceae</taxon>
        <taxon>Brevundimonas</taxon>
    </lineage>
</organism>
<dbReference type="RefSeq" id="WP_021696811.1">
    <property type="nucleotide sequence ID" value="NZ_BATC01000011.1"/>
</dbReference>
<proteinExistence type="predicted"/>
<comment type="caution">
    <text evidence="2">The sequence shown here is derived from an EMBL/GenBank/DDBJ whole genome shotgun (WGS) entry which is preliminary data.</text>
</comment>
<dbReference type="AlphaFoldDB" id="A0A8E0KK29"/>
<sequence>MNDNTRDDDVNAPYSRKITPEKGKPDQMPGDGEARNHQEELIDEAVEETFPASDPATPKRIT</sequence>
<evidence type="ECO:0000313" key="3">
    <source>
        <dbReference type="Proteomes" id="UP000016569"/>
    </source>
</evidence>
<name>A0A8E0KK29_9CAUL</name>